<sequence>MGRRSSPYPRRTFAVAGGSLVEKLGLVALPPADPQPVRHTMREPIATAESEIRTNGLLRILPSHLNVSSKLTQH</sequence>
<evidence type="ECO:0000313" key="1">
    <source>
        <dbReference type="EMBL" id="GGB29094.1"/>
    </source>
</evidence>
<accession>A0A916T2B1</accession>
<reference evidence="1" key="1">
    <citation type="journal article" date="2014" name="Int. J. Syst. Evol. Microbiol.">
        <title>Complete genome sequence of Corynebacterium casei LMG S-19264T (=DSM 44701T), isolated from a smear-ripened cheese.</title>
        <authorList>
            <consortium name="US DOE Joint Genome Institute (JGI-PGF)"/>
            <person name="Walter F."/>
            <person name="Albersmeier A."/>
            <person name="Kalinowski J."/>
            <person name="Ruckert C."/>
        </authorList>
    </citation>
    <scope>NUCLEOTIDE SEQUENCE</scope>
    <source>
        <strain evidence="1">CGMCC 1.15085</strain>
    </source>
</reference>
<keyword evidence="2" id="KW-1185">Reference proteome</keyword>
<reference evidence="1" key="2">
    <citation type="submission" date="2020-09" db="EMBL/GenBank/DDBJ databases">
        <authorList>
            <person name="Sun Q."/>
            <person name="Zhou Y."/>
        </authorList>
    </citation>
    <scope>NUCLEOTIDE SEQUENCE</scope>
    <source>
        <strain evidence="1">CGMCC 1.15085</strain>
    </source>
</reference>
<organism evidence="1 2">
    <name type="scientific">Flexivirga endophytica</name>
    <dbReference type="NCBI Taxonomy" id="1849103"/>
    <lineage>
        <taxon>Bacteria</taxon>
        <taxon>Bacillati</taxon>
        <taxon>Actinomycetota</taxon>
        <taxon>Actinomycetes</taxon>
        <taxon>Micrococcales</taxon>
        <taxon>Dermacoccaceae</taxon>
        <taxon>Flexivirga</taxon>
    </lineage>
</organism>
<dbReference type="Proteomes" id="UP000636793">
    <property type="component" value="Unassembled WGS sequence"/>
</dbReference>
<protein>
    <submittedName>
        <fullName evidence="1">Uncharacterized protein</fullName>
    </submittedName>
</protein>
<gene>
    <name evidence="1" type="ORF">GCM10011492_19280</name>
</gene>
<evidence type="ECO:0000313" key="2">
    <source>
        <dbReference type="Proteomes" id="UP000636793"/>
    </source>
</evidence>
<comment type="caution">
    <text evidence="1">The sequence shown here is derived from an EMBL/GenBank/DDBJ whole genome shotgun (WGS) entry which is preliminary data.</text>
</comment>
<dbReference type="EMBL" id="BMHI01000003">
    <property type="protein sequence ID" value="GGB29094.1"/>
    <property type="molecule type" value="Genomic_DNA"/>
</dbReference>
<name>A0A916T2B1_9MICO</name>
<dbReference type="AlphaFoldDB" id="A0A916T2B1"/>
<proteinExistence type="predicted"/>